<dbReference type="OrthoDB" id="5376590at2759"/>
<keyword evidence="6" id="KW-0809">Transit peptide</keyword>
<organism evidence="17 18">
    <name type="scientific">Trichuris trichiura</name>
    <name type="common">Whipworm</name>
    <name type="synonym">Trichocephalus trichiurus</name>
    <dbReference type="NCBI Taxonomy" id="36087"/>
    <lineage>
        <taxon>Eukaryota</taxon>
        <taxon>Metazoa</taxon>
        <taxon>Ecdysozoa</taxon>
        <taxon>Nematoda</taxon>
        <taxon>Enoplea</taxon>
        <taxon>Dorylaimia</taxon>
        <taxon>Trichinellida</taxon>
        <taxon>Trichuridae</taxon>
        <taxon>Trichuris</taxon>
    </lineage>
</organism>
<accession>A0A077ZCU1</accession>
<dbReference type="PANTHER" id="PTHR10632">
    <property type="entry name" value="SULFIDE:QUINONE OXIDOREDUCTASE"/>
    <property type="match status" value="1"/>
</dbReference>
<evidence type="ECO:0000256" key="13">
    <source>
        <dbReference type="ARBA" id="ARBA00060891"/>
    </source>
</evidence>
<evidence type="ECO:0000256" key="11">
    <source>
        <dbReference type="ARBA" id="ARBA00052986"/>
    </source>
</evidence>
<comment type="function">
    <text evidence="12">Catalyzes the oxidation of hydrogen sulfide with the help of a quinone, such as ubiquinone-10, giving rise to thiosulfate and ultimately to sulfane (molecular sulfur) atoms. Requires an additional electron acceptor; can use sulfite, sulfide or cyanide (in vitro). It is believed the in vivo electron acceptor is glutathione.</text>
</comment>
<dbReference type="GO" id="GO:0070221">
    <property type="term" value="P:sulfide oxidation, using sulfide:quinone oxidoreductase"/>
    <property type="evidence" value="ECO:0007669"/>
    <property type="project" value="TreeGrafter"/>
</dbReference>
<evidence type="ECO:0000256" key="10">
    <source>
        <dbReference type="ARBA" id="ARBA00052810"/>
    </source>
</evidence>
<keyword evidence="4" id="KW-0874">Quinone</keyword>
<dbReference type="STRING" id="36087.A0A077ZCU1"/>
<dbReference type="InterPro" id="IPR015904">
    <property type="entry name" value="Sulphide_quinone_reductase"/>
</dbReference>
<keyword evidence="7" id="KW-0560">Oxidoreductase</keyword>
<comment type="subcellular location">
    <subcellularLocation>
        <location evidence="2">Mitochondrion</location>
    </subcellularLocation>
</comment>
<evidence type="ECO:0000256" key="1">
    <source>
        <dbReference type="ARBA" id="ARBA00001974"/>
    </source>
</evidence>
<keyword evidence="8" id="KW-0496">Mitochondrion</keyword>
<evidence type="ECO:0000256" key="9">
    <source>
        <dbReference type="ARBA" id="ARBA00051038"/>
    </source>
</evidence>
<evidence type="ECO:0000256" key="12">
    <source>
        <dbReference type="ARBA" id="ARBA00059167"/>
    </source>
</evidence>
<dbReference type="InterPro" id="IPR036188">
    <property type="entry name" value="FAD/NAD-bd_sf"/>
</dbReference>
<dbReference type="SUPFAM" id="SSF51905">
    <property type="entry name" value="FAD/NAD(P)-binding domain"/>
    <property type="match status" value="2"/>
</dbReference>
<evidence type="ECO:0000256" key="14">
    <source>
        <dbReference type="ARBA" id="ARBA00066447"/>
    </source>
</evidence>
<dbReference type="EMBL" id="HG806291">
    <property type="protein sequence ID" value="CDW58231.1"/>
    <property type="molecule type" value="Genomic_DNA"/>
</dbReference>
<dbReference type="GO" id="GO:0071949">
    <property type="term" value="F:FAD binding"/>
    <property type="evidence" value="ECO:0007669"/>
    <property type="project" value="TreeGrafter"/>
</dbReference>
<dbReference type="Proteomes" id="UP000030665">
    <property type="component" value="Unassembled WGS sequence"/>
</dbReference>
<evidence type="ECO:0000256" key="3">
    <source>
        <dbReference type="ARBA" id="ARBA00022630"/>
    </source>
</evidence>
<dbReference type="GO" id="GO:0048038">
    <property type="term" value="F:quinone binding"/>
    <property type="evidence" value="ECO:0007669"/>
    <property type="project" value="UniProtKB-KW"/>
</dbReference>
<reference evidence="17" key="1">
    <citation type="submission" date="2014-01" db="EMBL/GenBank/DDBJ databases">
        <authorList>
            <person name="Aslett M."/>
        </authorList>
    </citation>
    <scope>NUCLEOTIDE SEQUENCE</scope>
</reference>
<keyword evidence="5" id="KW-0274">FAD</keyword>
<evidence type="ECO:0000256" key="4">
    <source>
        <dbReference type="ARBA" id="ARBA00022719"/>
    </source>
</evidence>
<dbReference type="EC" id="1.8.5.8" evidence="14"/>
<name>A0A077ZCU1_TRITR</name>
<evidence type="ECO:0000313" key="17">
    <source>
        <dbReference type="EMBL" id="CDW58231.1"/>
    </source>
</evidence>
<comment type="catalytic activity">
    <reaction evidence="9">
        <text>ubiquinone-10 + hydrogen sulfide + sulfite + 2 H(+) = ubiquinol-10 + thiosulfate</text>
        <dbReference type="Rhea" id="RHEA:38359"/>
        <dbReference type="ChEBI" id="CHEBI:15378"/>
        <dbReference type="ChEBI" id="CHEBI:17359"/>
        <dbReference type="ChEBI" id="CHEBI:29919"/>
        <dbReference type="ChEBI" id="CHEBI:33542"/>
        <dbReference type="ChEBI" id="CHEBI:46245"/>
        <dbReference type="ChEBI" id="CHEBI:64183"/>
    </reaction>
    <physiologicalReaction direction="left-to-right" evidence="9">
        <dbReference type="Rhea" id="RHEA:38360"/>
    </physiologicalReaction>
</comment>
<comment type="cofactor">
    <cofactor evidence="1">
        <name>FAD</name>
        <dbReference type="ChEBI" id="CHEBI:57692"/>
    </cofactor>
</comment>
<evidence type="ECO:0000256" key="6">
    <source>
        <dbReference type="ARBA" id="ARBA00022946"/>
    </source>
</evidence>
<comment type="catalytic activity">
    <reaction evidence="10">
        <text>ubiquinone-10 + hydrogen sulfide + glutathione + H(+) = S-sulfanylglutathione + ubiquinol-10</text>
        <dbReference type="Rhea" id="RHEA:62608"/>
        <dbReference type="ChEBI" id="CHEBI:15378"/>
        <dbReference type="ChEBI" id="CHEBI:29919"/>
        <dbReference type="ChEBI" id="CHEBI:46245"/>
        <dbReference type="ChEBI" id="CHEBI:57925"/>
        <dbReference type="ChEBI" id="CHEBI:58905"/>
        <dbReference type="ChEBI" id="CHEBI:64183"/>
    </reaction>
    <physiologicalReaction direction="left-to-right" evidence="10">
        <dbReference type="Rhea" id="RHEA:62609"/>
    </physiologicalReaction>
</comment>
<comment type="catalytic activity">
    <reaction evidence="11">
        <text>a quinone + hydrogen sulfide + glutathione + H(+) = S-sulfanylglutathione + a quinol</text>
        <dbReference type="Rhea" id="RHEA:55156"/>
        <dbReference type="ChEBI" id="CHEBI:15378"/>
        <dbReference type="ChEBI" id="CHEBI:24646"/>
        <dbReference type="ChEBI" id="CHEBI:29919"/>
        <dbReference type="ChEBI" id="CHEBI:57925"/>
        <dbReference type="ChEBI" id="CHEBI:58905"/>
        <dbReference type="ChEBI" id="CHEBI:132124"/>
        <dbReference type="EC" id="1.8.5.8"/>
    </reaction>
    <physiologicalReaction direction="left-to-right" evidence="11">
        <dbReference type="Rhea" id="RHEA:55157"/>
    </physiologicalReaction>
</comment>
<protein>
    <recommendedName>
        <fullName evidence="15">Sulfide:quinone oxidoreductase, mitochondrial</fullName>
        <ecNumber evidence="14">1.8.5.8</ecNumber>
    </recommendedName>
    <alternativeName>
        <fullName evidence="16">Sulfide quinone oxidoreductase</fullName>
    </alternativeName>
</protein>
<keyword evidence="18" id="KW-1185">Reference proteome</keyword>
<keyword evidence="3" id="KW-0285">Flavoprotein</keyword>
<sequence length="363" mass="41370">MWTLVGGGLQHIENATRPMSACLHRDCSWIKDSVVQFNPEKNMIRYEHMVIAIGMQPRLDMVEGAEEALETPGVCSIYFSKYAPKVYREVQAVQSGNLVFTFPKTEIKCGGAPQKIMYLTDWILRKRGNRDRCNINYNCALGIMFSVPHYAKTLYQIAQSRDLHVNFFHNLVSVDPARRVATFEVGNGETTTKKQFPYDILHIAPPFSAPEVLRSCTALIGEQKYLNVDPFTLRHVKYPNIYGIGDCANVPTSKTLAAITTQGKVLRRTLLPILQNKPSGSTIKYNGYTSCPLFTSPHSVVMAEFGYDGKIIETFPFDQNTERRSLFYIAARLMPILYWTLYVRGYWEGPSVFRRYLRPFTSN</sequence>
<proteinExistence type="inferred from homology"/>
<dbReference type="FunFam" id="3.50.50.60:FF:000034">
    <property type="entry name" value="sulfide:quinone oxidoreductase, mitochondrial"/>
    <property type="match status" value="1"/>
</dbReference>
<evidence type="ECO:0000256" key="8">
    <source>
        <dbReference type="ARBA" id="ARBA00023128"/>
    </source>
</evidence>
<evidence type="ECO:0000256" key="2">
    <source>
        <dbReference type="ARBA" id="ARBA00004173"/>
    </source>
</evidence>
<evidence type="ECO:0000256" key="16">
    <source>
        <dbReference type="ARBA" id="ARBA00082958"/>
    </source>
</evidence>
<evidence type="ECO:0000256" key="15">
    <source>
        <dbReference type="ARBA" id="ARBA00070160"/>
    </source>
</evidence>
<dbReference type="PANTHER" id="PTHR10632:SF2">
    <property type="entry name" value="SULFIDE:QUINONE OXIDOREDUCTASE, MITOCHONDRIAL"/>
    <property type="match status" value="1"/>
</dbReference>
<comment type="similarity">
    <text evidence="13">Belongs to the SQRD family.</text>
</comment>
<evidence type="ECO:0000256" key="7">
    <source>
        <dbReference type="ARBA" id="ARBA00023002"/>
    </source>
</evidence>
<dbReference type="GO" id="GO:0005739">
    <property type="term" value="C:mitochondrion"/>
    <property type="evidence" value="ECO:0007669"/>
    <property type="project" value="UniProtKB-SubCell"/>
</dbReference>
<evidence type="ECO:0000256" key="5">
    <source>
        <dbReference type="ARBA" id="ARBA00022827"/>
    </source>
</evidence>
<dbReference type="GO" id="GO:0106436">
    <property type="term" value="F:glutathione-dependent sulfide quinone oxidoreductase activity"/>
    <property type="evidence" value="ECO:0007669"/>
    <property type="project" value="UniProtKB-EC"/>
</dbReference>
<dbReference type="Gene3D" id="3.50.50.60">
    <property type="entry name" value="FAD/NAD(P)-binding domain"/>
    <property type="match status" value="2"/>
</dbReference>
<gene>
    <name evidence="17" type="ORF">TTRE_0000653801</name>
</gene>
<evidence type="ECO:0000313" key="18">
    <source>
        <dbReference type="Proteomes" id="UP000030665"/>
    </source>
</evidence>
<dbReference type="AlphaFoldDB" id="A0A077ZCU1"/>
<dbReference type="GO" id="GO:0070224">
    <property type="term" value="F:sulfide:quinone oxidoreductase activity"/>
    <property type="evidence" value="ECO:0007669"/>
    <property type="project" value="TreeGrafter"/>
</dbReference>
<reference evidence="17" key="2">
    <citation type="submission" date="2014-03" db="EMBL/GenBank/DDBJ databases">
        <title>The whipworm genome and dual-species transcriptomics of an intimate host-pathogen interaction.</title>
        <authorList>
            <person name="Foth B.J."/>
            <person name="Tsai I.J."/>
            <person name="Reid A.J."/>
            <person name="Bancroft A.J."/>
            <person name="Nichol S."/>
            <person name="Tracey A."/>
            <person name="Holroyd N."/>
            <person name="Cotton J.A."/>
            <person name="Stanley E.J."/>
            <person name="Zarowiecki M."/>
            <person name="Liu J.Z."/>
            <person name="Huckvale T."/>
            <person name="Cooper P.J."/>
            <person name="Grencis R.K."/>
            <person name="Berriman M."/>
        </authorList>
    </citation>
    <scope>NUCLEOTIDE SEQUENCE [LARGE SCALE GENOMIC DNA]</scope>
</reference>